<evidence type="ECO:0000313" key="3">
    <source>
        <dbReference type="Proteomes" id="UP001592528"/>
    </source>
</evidence>
<reference evidence="2 3" key="1">
    <citation type="submission" date="2024-09" db="EMBL/GenBank/DDBJ databases">
        <authorList>
            <person name="Lee S.D."/>
        </authorList>
    </citation>
    <scope>NUCLEOTIDE SEQUENCE [LARGE SCALE GENOMIC DNA]</scope>
    <source>
        <strain evidence="2 3">N1-5</strain>
    </source>
</reference>
<keyword evidence="3" id="KW-1185">Reference proteome</keyword>
<dbReference type="EMBL" id="JBHEZZ010000017">
    <property type="protein sequence ID" value="MFC1404858.1"/>
    <property type="molecule type" value="Genomic_DNA"/>
</dbReference>
<evidence type="ECO:0000313" key="2">
    <source>
        <dbReference type="EMBL" id="MFC1404858.1"/>
    </source>
</evidence>
<comment type="caution">
    <text evidence="2">The sequence shown here is derived from an EMBL/GenBank/DDBJ whole genome shotgun (WGS) entry which is preliminary data.</text>
</comment>
<organism evidence="2 3">
    <name type="scientific">Streptacidiphilus cavernicola</name>
    <dbReference type="NCBI Taxonomy" id="3342716"/>
    <lineage>
        <taxon>Bacteria</taxon>
        <taxon>Bacillati</taxon>
        <taxon>Actinomycetota</taxon>
        <taxon>Actinomycetes</taxon>
        <taxon>Kitasatosporales</taxon>
        <taxon>Streptomycetaceae</taxon>
        <taxon>Streptacidiphilus</taxon>
    </lineage>
</organism>
<proteinExistence type="predicted"/>
<protein>
    <submittedName>
        <fullName evidence="2">DUF6879 family protein</fullName>
    </submittedName>
</protein>
<evidence type="ECO:0000259" key="1">
    <source>
        <dbReference type="Pfam" id="PF21806"/>
    </source>
</evidence>
<sequence length="175" mass="20029">MPQILPFGDIVHLFREFEHTAWRLEVRRSYAADLTSEKFLQFLRTGSVPAEPGNAWLLNTQEQLALGKRFERVRVVDDPMTDNQRFLLASAVERPEDIRILSRAKAEALQLPEADFWLLDSKILATLHFDGEDRTMGVELSEEPDQVLRACQIRDAAWHYAIPAREFAATVPSPV</sequence>
<dbReference type="InterPro" id="IPR049244">
    <property type="entry name" value="DUF6879"/>
</dbReference>
<accession>A0ABV6UTW1</accession>
<dbReference type="Pfam" id="PF21806">
    <property type="entry name" value="DUF6879"/>
    <property type="match status" value="1"/>
</dbReference>
<feature type="domain" description="DUF6879" evidence="1">
    <location>
        <begin position="10"/>
        <end position="168"/>
    </location>
</feature>
<dbReference type="RefSeq" id="WP_030258148.1">
    <property type="nucleotide sequence ID" value="NZ_JBHEZZ010000017.1"/>
</dbReference>
<name>A0ABV6UTW1_9ACTN</name>
<gene>
    <name evidence="2" type="ORF">ACEZDJ_26570</name>
</gene>
<dbReference type="Proteomes" id="UP001592528">
    <property type="component" value="Unassembled WGS sequence"/>
</dbReference>